<protein>
    <submittedName>
        <fullName evidence="1">Uncharacterized protein</fullName>
    </submittedName>
</protein>
<dbReference type="AlphaFoldDB" id="A0A0B1P7F0"/>
<name>A0A0B1P7F0_UNCNE</name>
<sequence>MEDQDTLMNERWVSDLPIDQIPIGNGTNPSLYELPGSTSLEENEAQRPIFEFIPNKSETGNKGFAPQYKPEIVKGCMDLAFNMVLRAMCLSEDMNEKQNLHGISLVHREYQESGKFGWARSILGQEIRALERISRNLGSQVQSIQVPQQHQQLQQQKQSALNRPGKETFFRPHMDRETFIDLTYTSMSMT</sequence>
<keyword evidence="2" id="KW-1185">Reference proteome</keyword>
<accession>A0A0B1P7F0</accession>
<proteinExistence type="predicted"/>
<evidence type="ECO:0000313" key="2">
    <source>
        <dbReference type="Proteomes" id="UP000030854"/>
    </source>
</evidence>
<evidence type="ECO:0000313" key="1">
    <source>
        <dbReference type="EMBL" id="KHJ34188.1"/>
    </source>
</evidence>
<organism evidence="1 2">
    <name type="scientific">Uncinula necator</name>
    <name type="common">Grape powdery mildew</name>
    <dbReference type="NCBI Taxonomy" id="52586"/>
    <lineage>
        <taxon>Eukaryota</taxon>
        <taxon>Fungi</taxon>
        <taxon>Dikarya</taxon>
        <taxon>Ascomycota</taxon>
        <taxon>Pezizomycotina</taxon>
        <taxon>Leotiomycetes</taxon>
        <taxon>Erysiphales</taxon>
        <taxon>Erysiphaceae</taxon>
        <taxon>Erysiphe</taxon>
    </lineage>
</organism>
<gene>
    <name evidence="1" type="ORF">EV44_g5913</name>
</gene>
<dbReference type="Proteomes" id="UP000030854">
    <property type="component" value="Unassembled WGS sequence"/>
</dbReference>
<comment type="caution">
    <text evidence="1">The sequence shown here is derived from an EMBL/GenBank/DDBJ whole genome shotgun (WGS) entry which is preliminary data.</text>
</comment>
<dbReference type="HOGENOM" id="CLU_1428982_0_0_1"/>
<reference evidence="1 2" key="1">
    <citation type="journal article" date="2014" name="BMC Genomics">
        <title>Adaptive genomic structural variation in the grape powdery mildew pathogen, Erysiphe necator.</title>
        <authorList>
            <person name="Jones L."/>
            <person name="Riaz S."/>
            <person name="Morales-Cruz A."/>
            <person name="Amrine K.C."/>
            <person name="McGuire B."/>
            <person name="Gubler W.D."/>
            <person name="Walker M.A."/>
            <person name="Cantu D."/>
        </authorList>
    </citation>
    <scope>NUCLEOTIDE SEQUENCE [LARGE SCALE GENOMIC DNA]</scope>
    <source>
        <strain evidence="2">c</strain>
    </source>
</reference>
<dbReference type="EMBL" id="JNVN01000998">
    <property type="protein sequence ID" value="KHJ34188.1"/>
    <property type="molecule type" value="Genomic_DNA"/>
</dbReference>